<dbReference type="PROSITE" id="PS50943">
    <property type="entry name" value="HTH_CROC1"/>
    <property type="match status" value="1"/>
</dbReference>
<name>A0A2W7ISN7_9PROT</name>
<comment type="catalytic activity">
    <reaction evidence="5">
        <text>a 2'-deoxyadenosine in DNA + S-adenosyl-L-methionine = an N(6)-methyl-2'-deoxyadenosine in DNA + S-adenosyl-L-homocysteine + H(+)</text>
        <dbReference type="Rhea" id="RHEA:15197"/>
        <dbReference type="Rhea" id="RHEA-COMP:12418"/>
        <dbReference type="Rhea" id="RHEA-COMP:12419"/>
        <dbReference type="ChEBI" id="CHEBI:15378"/>
        <dbReference type="ChEBI" id="CHEBI:57856"/>
        <dbReference type="ChEBI" id="CHEBI:59789"/>
        <dbReference type="ChEBI" id="CHEBI:90615"/>
        <dbReference type="ChEBI" id="CHEBI:90616"/>
        <dbReference type="EC" id="2.1.1.72"/>
    </reaction>
</comment>
<keyword evidence="8" id="KW-1185">Reference proteome</keyword>
<dbReference type="PROSITE" id="PS00092">
    <property type="entry name" value="N6_MTASE"/>
    <property type="match status" value="1"/>
</dbReference>
<dbReference type="GO" id="GO:0009007">
    <property type="term" value="F:site-specific DNA-methyltransferase (adenine-specific) activity"/>
    <property type="evidence" value="ECO:0007669"/>
    <property type="project" value="UniProtKB-EC"/>
</dbReference>
<dbReference type="GO" id="GO:0003677">
    <property type="term" value="F:DNA binding"/>
    <property type="evidence" value="ECO:0007669"/>
    <property type="project" value="InterPro"/>
</dbReference>
<dbReference type="Proteomes" id="UP000249688">
    <property type="component" value="Unassembled WGS sequence"/>
</dbReference>
<accession>A0A2W7ISN7</accession>
<dbReference type="AlphaFoldDB" id="A0A2W7ISN7"/>
<reference evidence="7 8" key="1">
    <citation type="submission" date="2018-06" db="EMBL/GenBank/DDBJ databases">
        <title>Genomic Encyclopedia of Archaeal and Bacterial Type Strains, Phase II (KMG-II): from individual species to whole genera.</title>
        <authorList>
            <person name="Goeker M."/>
        </authorList>
    </citation>
    <scope>NUCLEOTIDE SEQUENCE [LARGE SCALE GENOMIC DNA]</scope>
    <source>
        <strain evidence="7 8">DSM 24525</strain>
    </source>
</reference>
<keyword evidence="3 7" id="KW-0489">Methyltransferase</keyword>
<dbReference type="Pfam" id="PF01555">
    <property type="entry name" value="N6_N4_Mtase"/>
    <property type="match status" value="2"/>
</dbReference>
<evidence type="ECO:0000256" key="2">
    <source>
        <dbReference type="ARBA" id="ARBA00011900"/>
    </source>
</evidence>
<dbReference type="EC" id="2.1.1.72" evidence="2"/>
<dbReference type="Gene3D" id="3.40.50.150">
    <property type="entry name" value="Vaccinia Virus protein VP39"/>
    <property type="match status" value="2"/>
</dbReference>
<evidence type="ECO:0000256" key="5">
    <source>
        <dbReference type="ARBA" id="ARBA00047942"/>
    </source>
</evidence>
<dbReference type="InterPro" id="IPR001387">
    <property type="entry name" value="Cro/C1-type_HTH"/>
</dbReference>
<dbReference type="Pfam" id="PF01381">
    <property type="entry name" value="HTH_3"/>
    <property type="match status" value="1"/>
</dbReference>
<dbReference type="Gene3D" id="1.10.260.40">
    <property type="entry name" value="lambda repressor-like DNA-binding domains"/>
    <property type="match status" value="1"/>
</dbReference>
<dbReference type="InterPro" id="IPR002052">
    <property type="entry name" value="DNA_methylase_N6_adenine_CS"/>
</dbReference>
<dbReference type="InterPro" id="IPR029063">
    <property type="entry name" value="SAM-dependent_MTases_sf"/>
</dbReference>
<sequence>MNLETGQGENLRRVRSMLGISQTELSQLLGASLISVARWERGDSEPSTETVAKIERLYAEAIAGRRPELSQAVASHTFASRGARSRARALPLFDDAAMTKTVLTTERQLPLIERLKSSSLWGNGATALANIFADHTSASATLETPSHGSISAGKNTYTYDAHTYHTKVPPQGIAEVVKQYLPEGGIVLDPFAGSGMTGVAARALGYDVILNELSPAASFIADRFTRRIDPKLFAAGVRAVCEATESVRRDLYGTHCRECGKAAELQYTVWSYRVKCPSCAEEFVLWDHCRSYGRTVREHKILSEFPCPCCKTVVKKSRLARTVPVPVLVGYKCCRKVQVEHPPSPQDLENIKRIELSPPLADGFYPTLPLPDGMNLGQPKRHGLTSVDLFYTPRNLSAMSHIWQAIHHVADPELAGYLGFIFTSLYQRVTRLSEFRFWGGSGNTANFNVPYISNEANVFATFERKAKTIQDHLETTAARYDGRCVVHTGSATDLKFIPDSSIDLVFTDPPFGANINYSEMNILWESWLGSFTDNQSEAIVNKHQGKNAQAYGDLMQQSLEECHRVLRPGHWMLLVFMNSSQEIWEQLRRAIAGARFTLEKMDIFDKQHGTFKQFVSENTAGADLILHCRKEDGPVSQAADCASGSDEEAVAQFLRQRVGHLPTLPYLHVTRQEELDFRTLYSEWLATGLLGNGRVCNFSAFRILVSRYLDNKSQ</sequence>
<evidence type="ECO:0000256" key="3">
    <source>
        <dbReference type="ARBA" id="ARBA00022603"/>
    </source>
</evidence>
<dbReference type="SUPFAM" id="SSF53335">
    <property type="entry name" value="S-adenosyl-L-methionine-dependent methyltransferases"/>
    <property type="match status" value="1"/>
</dbReference>
<dbReference type="SUPFAM" id="SSF47413">
    <property type="entry name" value="lambda repressor-like DNA-binding domains"/>
    <property type="match status" value="1"/>
</dbReference>
<comment type="similarity">
    <text evidence="1">Belongs to the N(4)/N(6)-methyltransferase family.</text>
</comment>
<dbReference type="EMBL" id="QKYU01000001">
    <property type="protein sequence ID" value="PZW50866.1"/>
    <property type="molecule type" value="Genomic_DNA"/>
</dbReference>
<evidence type="ECO:0000313" key="8">
    <source>
        <dbReference type="Proteomes" id="UP000249688"/>
    </source>
</evidence>
<evidence type="ECO:0000256" key="4">
    <source>
        <dbReference type="ARBA" id="ARBA00022679"/>
    </source>
</evidence>
<organism evidence="7 8">
    <name type="scientific">Humitalea rosea</name>
    <dbReference type="NCBI Taxonomy" id="990373"/>
    <lineage>
        <taxon>Bacteria</taxon>
        <taxon>Pseudomonadati</taxon>
        <taxon>Pseudomonadota</taxon>
        <taxon>Alphaproteobacteria</taxon>
        <taxon>Acetobacterales</taxon>
        <taxon>Roseomonadaceae</taxon>
        <taxon>Humitalea</taxon>
    </lineage>
</organism>
<dbReference type="SMART" id="SM00530">
    <property type="entry name" value="HTH_XRE"/>
    <property type="match status" value="1"/>
</dbReference>
<feature type="domain" description="HTH cro/C1-type" evidence="6">
    <location>
        <begin position="11"/>
        <end position="65"/>
    </location>
</feature>
<proteinExistence type="inferred from homology"/>
<keyword evidence="4" id="KW-0808">Transferase</keyword>
<evidence type="ECO:0000256" key="1">
    <source>
        <dbReference type="ARBA" id="ARBA00006594"/>
    </source>
</evidence>
<dbReference type="CDD" id="cd00093">
    <property type="entry name" value="HTH_XRE"/>
    <property type="match status" value="1"/>
</dbReference>
<protein>
    <recommendedName>
        <fullName evidence="2">site-specific DNA-methyltransferase (adenine-specific)</fullName>
        <ecNumber evidence="2">2.1.1.72</ecNumber>
    </recommendedName>
</protein>
<evidence type="ECO:0000313" key="7">
    <source>
        <dbReference type="EMBL" id="PZW50866.1"/>
    </source>
</evidence>
<dbReference type="InterPro" id="IPR010982">
    <property type="entry name" value="Lambda_DNA-bd_dom_sf"/>
</dbReference>
<comment type="caution">
    <text evidence="7">The sequence shown here is derived from an EMBL/GenBank/DDBJ whole genome shotgun (WGS) entry which is preliminary data.</text>
</comment>
<evidence type="ECO:0000259" key="6">
    <source>
        <dbReference type="PROSITE" id="PS50943"/>
    </source>
</evidence>
<dbReference type="GO" id="GO:0032259">
    <property type="term" value="P:methylation"/>
    <property type="evidence" value="ECO:0007669"/>
    <property type="project" value="UniProtKB-KW"/>
</dbReference>
<gene>
    <name evidence="7" type="ORF">C8P66_10179</name>
</gene>
<dbReference type="GO" id="GO:0008170">
    <property type="term" value="F:N-methyltransferase activity"/>
    <property type="evidence" value="ECO:0007669"/>
    <property type="project" value="InterPro"/>
</dbReference>
<dbReference type="InterPro" id="IPR002941">
    <property type="entry name" value="DNA_methylase_N4/N6"/>
</dbReference>